<evidence type="ECO:0000313" key="1">
    <source>
        <dbReference type="EMBL" id="PIP68684.1"/>
    </source>
</evidence>
<dbReference type="Proteomes" id="UP000229176">
    <property type="component" value="Unassembled WGS sequence"/>
</dbReference>
<gene>
    <name evidence="1" type="ORF">COW91_03550</name>
</gene>
<reference evidence="1 2" key="1">
    <citation type="submission" date="2017-09" db="EMBL/GenBank/DDBJ databases">
        <title>Depth-based differentiation of microbial function through sediment-hosted aquifers and enrichment of novel symbionts in the deep terrestrial subsurface.</title>
        <authorList>
            <person name="Probst A.J."/>
            <person name="Ladd B."/>
            <person name="Jarett J.K."/>
            <person name="Geller-Mcgrath D.E."/>
            <person name="Sieber C.M."/>
            <person name="Emerson J.B."/>
            <person name="Anantharaman K."/>
            <person name="Thomas B.C."/>
            <person name="Malmstrom R."/>
            <person name="Stieglmeier M."/>
            <person name="Klingl A."/>
            <person name="Woyke T."/>
            <person name="Ryan C.M."/>
            <person name="Banfield J.F."/>
        </authorList>
    </citation>
    <scope>NUCLEOTIDE SEQUENCE [LARGE SCALE GENOMIC DNA]</scope>
    <source>
        <strain evidence="1">CG22_combo_CG10-13_8_21_14_all_32_8</strain>
    </source>
</reference>
<feature type="non-terminal residue" evidence="1">
    <location>
        <position position="133"/>
    </location>
</feature>
<feature type="non-terminal residue" evidence="1">
    <location>
        <position position="1"/>
    </location>
</feature>
<dbReference type="AlphaFoldDB" id="A0A2H0CFI9"/>
<proteinExistence type="predicted"/>
<dbReference type="EMBL" id="PCTI01000060">
    <property type="protein sequence ID" value="PIP68684.1"/>
    <property type="molecule type" value="Genomic_DNA"/>
</dbReference>
<sequence length="133" mass="15690">LRELTIPVIANHKFSNQKIKSFLFDLIENIVDEKKLFSKKLEEKEFLINVVELVELNPDLDINILAPYVATLLNQKNISLDSELIKRYYQNTLMPFVNYIKQKNFSVLKQDIIDEITNKERVHKFTNSFSKTD</sequence>
<organism evidence="1 2">
    <name type="scientific">Candidatus Nomurabacteria bacterium CG22_combo_CG10-13_8_21_14_all_32_8</name>
    <dbReference type="NCBI Taxonomy" id="1974732"/>
    <lineage>
        <taxon>Bacteria</taxon>
        <taxon>Candidatus Nomuraibacteriota</taxon>
    </lineage>
</organism>
<comment type="caution">
    <text evidence="1">The sequence shown here is derived from an EMBL/GenBank/DDBJ whole genome shotgun (WGS) entry which is preliminary data.</text>
</comment>
<protein>
    <submittedName>
        <fullName evidence="1">Uncharacterized protein</fullName>
    </submittedName>
</protein>
<accession>A0A2H0CFI9</accession>
<name>A0A2H0CFI9_9BACT</name>
<evidence type="ECO:0000313" key="2">
    <source>
        <dbReference type="Proteomes" id="UP000229176"/>
    </source>
</evidence>